<dbReference type="EMBL" id="VYQE01000006">
    <property type="protein sequence ID" value="KAA9005641.1"/>
    <property type="molecule type" value="Genomic_DNA"/>
</dbReference>
<sequence length="117" mass="12321">MIRAALLALTLAAPAAAQEAVTAQGAVLRVLDKQTGAVDDLTVPNGTAVEVGLLSIGLGECRYPAGNPSGDAFAQLTIHYRDDAEPVFRGWMIASSPALSAMEHPRYDVWPLRCTTS</sequence>
<accession>A0A5J5GC86</accession>
<proteinExistence type="predicted"/>
<dbReference type="InterPro" id="IPR019225">
    <property type="entry name" value="DUF2155"/>
</dbReference>
<reference evidence="2 3" key="1">
    <citation type="submission" date="2019-09" db="EMBL/GenBank/DDBJ databases">
        <authorList>
            <person name="Park J.-S."/>
            <person name="Choi H.-J."/>
        </authorList>
    </citation>
    <scope>NUCLEOTIDE SEQUENCE [LARGE SCALE GENOMIC DNA]</scope>
    <source>
        <strain evidence="2 3">176SS1-4</strain>
    </source>
</reference>
<keyword evidence="1" id="KW-0732">Signal</keyword>
<dbReference type="RefSeq" id="WP_150446547.1">
    <property type="nucleotide sequence ID" value="NZ_VYQE01000006.1"/>
</dbReference>
<dbReference type="Pfam" id="PF09923">
    <property type="entry name" value="DUF2155"/>
    <property type="match status" value="1"/>
</dbReference>
<comment type="caution">
    <text evidence="2">The sequence shown here is derived from an EMBL/GenBank/DDBJ whole genome shotgun (WGS) entry which is preliminary data.</text>
</comment>
<dbReference type="AlphaFoldDB" id="A0A5J5GC86"/>
<organism evidence="2 3">
    <name type="scientific">Histidinibacterium aquaticum</name>
    <dbReference type="NCBI Taxonomy" id="2613962"/>
    <lineage>
        <taxon>Bacteria</taxon>
        <taxon>Pseudomonadati</taxon>
        <taxon>Pseudomonadota</taxon>
        <taxon>Alphaproteobacteria</taxon>
        <taxon>Rhodobacterales</taxon>
        <taxon>Paracoccaceae</taxon>
        <taxon>Histidinibacterium</taxon>
    </lineage>
</organism>
<feature type="signal peptide" evidence="1">
    <location>
        <begin position="1"/>
        <end position="17"/>
    </location>
</feature>
<gene>
    <name evidence="2" type="ORF">F3S47_17200</name>
</gene>
<dbReference type="Proteomes" id="UP000326554">
    <property type="component" value="Unassembled WGS sequence"/>
</dbReference>
<protein>
    <submittedName>
        <fullName evidence="2">DUF2155 domain-containing protein</fullName>
    </submittedName>
</protein>
<feature type="chain" id="PRO_5023858297" evidence="1">
    <location>
        <begin position="18"/>
        <end position="117"/>
    </location>
</feature>
<evidence type="ECO:0000256" key="1">
    <source>
        <dbReference type="SAM" id="SignalP"/>
    </source>
</evidence>
<name>A0A5J5GC86_9RHOB</name>
<keyword evidence="3" id="KW-1185">Reference proteome</keyword>
<evidence type="ECO:0000313" key="2">
    <source>
        <dbReference type="EMBL" id="KAA9005641.1"/>
    </source>
</evidence>
<evidence type="ECO:0000313" key="3">
    <source>
        <dbReference type="Proteomes" id="UP000326554"/>
    </source>
</evidence>